<dbReference type="OrthoDB" id="2263388at2759"/>
<comment type="caution">
    <text evidence="1">The sequence shown here is derived from an EMBL/GenBank/DDBJ whole genome shotgun (WGS) entry which is preliminary data.</text>
</comment>
<keyword evidence="2" id="KW-1185">Reference proteome</keyword>
<dbReference type="AlphaFoldDB" id="A0A397TYH1"/>
<evidence type="ECO:0000313" key="1">
    <source>
        <dbReference type="EMBL" id="RIA99894.1"/>
    </source>
</evidence>
<proteinExistence type="predicted"/>
<protein>
    <submittedName>
        <fullName evidence="1">Uncharacterized protein</fullName>
    </submittedName>
</protein>
<reference evidence="1 2" key="1">
    <citation type="submission" date="2018-06" db="EMBL/GenBank/DDBJ databases">
        <title>Comparative genomics reveals the genomic features of Rhizophagus irregularis, R. cerebriforme, R. diaphanum and Gigaspora rosea, and their symbiotic lifestyle signature.</title>
        <authorList>
            <person name="Morin E."/>
            <person name="San Clemente H."/>
            <person name="Chen E.C.H."/>
            <person name="De La Providencia I."/>
            <person name="Hainaut M."/>
            <person name="Kuo A."/>
            <person name="Kohler A."/>
            <person name="Murat C."/>
            <person name="Tang N."/>
            <person name="Roy S."/>
            <person name="Loubradou J."/>
            <person name="Henrissat B."/>
            <person name="Grigoriev I.V."/>
            <person name="Corradi N."/>
            <person name="Roux C."/>
            <person name="Martin F.M."/>
        </authorList>
    </citation>
    <scope>NUCLEOTIDE SEQUENCE [LARGE SCALE GENOMIC DNA]</scope>
    <source>
        <strain evidence="1 2">DAOM 194757</strain>
    </source>
</reference>
<sequence>MSTICIFFTCTCLIIQYRDSDRATELRYRANYVSQRLYKNNTQIEDVFDGIQYKELVQDGHFQDERDVALLASIDGYQIFRQKTMTVG</sequence>
<gene>
    <name evidence="1" type="ORF">C2G38_2315294</name>
</gene>
<dbReference type="Proteomes" id="UP000266673">
    <property type="component" value="Unassembled WGS sequence"/>
</dbReference>
<accession>A0A397TYH1</accession>
<organism evidence="1 2">
    <name type="scientific">Gigaspora rosea</name>
    <dbReference type="NCBI Taxonomy" id="44941"/>
    <lineage>
        <taxon>Eukaryota</taxon>
        <taxon>Fungi</taxon>
        <taxon>Fungi incertae sedis</taxon>
        <taxon>Mucoromycota</taxon>
        <taxon>Glomeromycotina</taxon>
        <taxon>Glomeromycetes</taxon>
        <taxon>Diversisporales</taxon>
        <taxon>Gigasporaceae</taxon>
        <taxon>Gigaspora</taxon>
    </lineage>
</organism>
<evidence type="ECO:0000313" key="2">
    <source>
        <dbReference type="Proteomes" id="UP000266673"/>
    </source>
</evidence>
<name>A0A397TYH1_9GLOM</name>
<dbReference type="EMBL" id="QKWP01006391">
    <property type="protein sequence ID" value="RIA99894.1"/>
    <property type="molecule type" value="Genomic_DNA"/>
</dbReference>